<evidence type="ECO:0000256" key="4">
    <source>
        <dbReference type="ARBA" id="ARBA00022475"/>
    </source>
</evidence>
<dbReference type="Gene3D" id="1.20.1720.10">
    <property type="entry name" value="Multidrug resistance protein D"/>
    <property type="match status" value="1"/>
</dbReference>
<dbReference type="InterPro" id="IPR020846">
    <property type="entry name" value="MFS_dom"/>
</dbReference>
<reference evidence="10" key="1">
    <citation type="submission" date="2018-05" db="EMBL/GenBank/DDBJ databases">
        <authorList>
            <person name="Lanie J.A."/>
            <person name="Ng W.-L."/>
            <person name="Kazmierczak K.M."/>
            <person name="Andrzejewski T.M."/>
            <person name="Davidsen T.M."/>
            <person name="Wayne K.J."/>
            <person name="Tettelin H."/>
            <person name="Glass J.I."/>
            <person name="Rusch D."/>
            <person name="Podicherti R."/>
            <person name="Tsui H.-C.T."/>
            <person name="Winkler M.E."/>
        </authorList>
    </citation>
    <scope>NUCLEOTIDE SEQUENCE</scope>
</reference>
<dbReference type="InterPro" id="IPR011701">
    <property type="entry name" value="MFS"/>
</dbReference>
<feature type="transmembrane region" description="Helical" evidence="8">
    <location>
        <begin position="39"/>
        <end position="61"/>
    </location>
</feature>
<evidence type="ECO:0000256" key="2">
    <source>
        <dbReference type="ARBA" id="ARBA00006236"/>
    </source>
</evidence>
<evidence type="ECO:0000256" key="3">
    <source>
        <dbReference type="ARBA" id="ARBA00022448"/>
    </source>
</evidence>
<dbReference type="GO" id="GO:1990961">
    <property type="term" value="P:xenobiotic detoxification by transmembrane export across the plasma membrane"/>
    <property type="evidence" value="ECO:0007669"/>
    <property type="project" value="InterPro"/>
</dbReference>
<feature type="domain" description="Major facilitator superfamily (MFS) profile" evidence="9">
    <location>
        <begin position="7"/>
        <end position="393"/>
    </location>
</feature>
<name>A0A381RA29_9ZZZZ</name>
<dbReference type="GO" id="GO:0042910">
    <property type="term" value="F:xenobiotic transmembrane transporter activity"/>
    <property type="evidence" value="ECO:0007669"/>
    <property type="project" value="InterPro"/>
</dbReference>
<proteinExistence type="inferred from homology"/>
<keyword evidence="6 8" id="KW-1133">Transmembrane helix</keyword>
<evidence type="ECO:0000256" key="5">
    <source>
        <dbReference type="ARBA" id="ARBA00022692"/>
    </source>
</evidence>
<dbReference type="PROSITE" id="PS50850">
    <property type="entry name" value="MFS"/>
    <property type="match status" value="1"/>
</dbReference>
<dbReference type="InterPro" id="IPR005829">
    <property type="entry name" value="Sugar_transporter_CS"/>
</dbReference>
<feature type="transmembrane region" description="Helical" evidence="8">
    <location>
        <begin position="245"/>
        <end position="266"/>
    </location>
</feature>
<feature type="transmembrane region" description="Helical" evidence="8">
    <location>
        <begin position="98"/>
        <end position="119"/>
    </location>
</feature>
<evidence type="ECO:0000256" key="1">
    <source>
        <dbReference type="ARBA" id="ARBA00004651"/>
    </source>
</evidence>
<gene>
    <name evidence="10" type="ORF">METZ01_LOCUS41459</name>
</gene>
<keyword evidence="3" id="KW-0813">Transport</keyword>
<feature type="transmembrane region" description="Helical" evidence="8">
    <location>
        <begin position="342"/>
        <end position="363"/>
    </location>
</feature>
<feature type="transmembrane region" description="Helical" evidence="8">
    <location>
        <begin position="369"/>
        <end position="388"/>
    </location>
</feature>
<feature type="transmembrane region" description="Helical" evidence="8">
    <location>
        <begin position="307"/>
        <end position="330"/>
    </location>
</feature>
<accession>A0A381RA29</accession>
<dbReference type="AlphaFoldDB" id="A0A381RA29"/>
<dbReference type="PROSITE" id="PS00216">
    <property type="entry name" value="SUGAR_TRANSPORT_1"/>
    <property type="match status" value="1"/>
</dbReference>
<protein>
    <recommendedName>
        <fullName evidence="9">Major facilitator superfamily (MFS) profile domain-containing protein</fullName>
    </recommendedName>
</protein>
<organism evidence="10">
    <name type="scientific">marine metagenome</name>
    <dbReference type="NCBI Taxonomy" id="408172"/>
    <lineage>
        <taxon>unclassified sequences</taxon>
        <taxon>metagenomes</taxon>
        <taxon>ecological metagenomes</taxon>
    </lineage>
</organism>
<feature type="transmembrane region" description="Helical" evidence="8">
    <location>
        <begin position="278"/>
        <end position="301"/>
    </location>
</feature>
<keyword evidence="4" id="KW-1003">Cell membrane</keyword>
<keyword evidence="7 8" id="KW-0472">Membrane</keyword>
<evidence type="ECO:0000256" key="6">
    <source>
        <dbReference type="ARBA" id="ARBA00022989"/>
    </source>
</evidence>
<dbReference type="CDD" id="cd17320">
    <property type="entry name" value="MFS_MdfA_MDR_like"/>
    <property type="match status" value="1"/>
</dbReference>
<dbReference type="Pfam" id="PF07690">
    <property type="entry name" value="MFS_1"/>
    <property type="match status" value="1"/>
</dbReference>
<evidence type="ECO:0000259" key="9">
    <source>
        <dbReference type="PROSITE" id="PS50850"/>
    </source>
</evidence>
<dbReference type="SUPFAM" id="SSF103473">
    <property type="entry name" value="MFS general substrate transporter"/>
    <property type="match status" value="1"/>
</dbReference>
<feature type="transmembrane region" description="Helical" evidence="8">
    <location>
        <begin position="73"/>
        <end position="92"/>
    </location>
</feature>
<dbReference type="InterPro" id="IPR004812">
    <property type="entry name" value="Efflux_drug-R_Bcr/CmlA"/>
</dbReference>
<feature type="transmembrane region" description="Helical" evidence="8">
    <location>
        <begin position="163"/>
        <end position="180"/>
    </location>
</feature>
<sequence>MKSEMPPILLLGIASGISPFAMAIVVPALEVFAQKYQAPYSTVQFIISAYLFGLAVAQPIVGFVSDKIGRRPVLIAGFLLYVVASIICVTTESINALIISRFLQGTGGSVGSVISRAIIRDTSSPEQSAKALSRVTAIMGSAPMIAPVIGGLAYQFFGNPNDIFIITALFGIVILVPIFFKIPETKKDDLTQTDQKDTWLEKYKYLLSSKIFLGSSFIYAFTTGGFFSFLAVGSTVFSKELGIEATGFGVMWSLMTILYSLSSFISGNLSEKYGLMKVLLSGVIINLAAGSLFFLLFYIAGFTYLTIILPLVLMFFGHGFLVPMSTANAVSGKLAVAGASSGLYSSIGLTIGGLFSILSGAIYDGNFSPIAAIIMISTMLCALSYLLVQSGERSRFD</sequence>
<dbReference type="GO" id="GO:0005886">
    <property type="term" value="C:plasma membrane"/>
    <property type="evidence" value="ECO:0007669"/>
    <property type="project" value="UniProtKB-SubCell"/>
</dbReference>
<dbReference type="PANTHER" id="PTHR23501:SF1">
    <property type="entry name" value="TRANSPORT PROTEIN HSRA-RELATED"/>
    <property type="match status" value="1"/>
</dbReference>
<feature type="transmembrane region" description="Helical" evidence="8">
    <location>
        <begin position="211"/>
        <end position="233"/>
    </location>
</feature>
<evidence type="ECO:0000313" key="10">
    <source>
        <dbReference type="EMBL" id="SUZ88605.1"/>
    </source>
</evidence>
<keyword evidence="5 8" id="KW-0812">Transmembrane</keyword>
<dbReference type="EMBL" id="UINC01001779">
    <property type="protein sequence ID" value="SUZ88605.1"/>
    <property type="molecule type" value="Genomic_DNA"/>
</dbReference>
<comment type="similarity">
    <text evidence="2">Belongs to the major facilitator superfamily. Bcr/CmlA family.</text>
</comment>
<feature type="transmembrane region" description="Helical" evidence="8">
    <location>
        <begin position="131"/>
        <end position="157"/>
    </location>
</feature>
<evidence type="ECO:0000256" key="7">
    <source>
        <dbReference type="ARBA" id="ARBA00023136"/>
    </source>
</evidence>
<dbReference type="InterPro" id="IPR036259">
    <property type="entry name" value="MFS_trans_sf"/>
</dbReference>
<dbReference type="PANTHER" id="PTHR23501">
    <property type="entry name" value="MAJOR FACILITATOR SUPERFAMILY"/>
    <property type="match status" value="1"/>
</dbReference>
<evidence type="ECO:0000256" key="8">
    <source>
        <dbReference type="SAM" id="Phobius"/>
    </source>
</evidence>
<dbReference type="NCBIfam" id="TIGR00710">
    <property type="entry name" value="efflux_Bcr_CflA"/>
    <property type="match status" value="1"/>
</dbReference>
<comment type="subcellular location">
    <subcellularLocation>
        <location evidence="1">Cell membrane</location>
        <topology evidence="1">Multi-pass membrane protein</topology>
    </subcellularLocation>
</comment>